<evidence type="ECO:0000313" key="1">
    <source>
        <dbReference type="EMBL" id="GMH28617.1"/>
    </source>
</evidence>
<accession>A0AAD3Y3W5</accession>
<comment type="caution">
    <text evidence="1">The sequence shown here is derived from an EMBL/GenBank/DDBJ whole genome shotgun (WGS) entry which is preliminary data.</text>
</comment>
<organism evidence="1 2">
    <name type="scientific">Nepenthes gracilis</name>
    <name type="common">Slender pitcher plant</name>
    <dbReference type="NCBI Taxonomy" id="150966"/>
    <lineage>
        <taxon>Eukaryota</taxon>
        <taxon>Viridiplantae</taxon>
        <taxon>Streptophyta</taxon>
        <taxon>Embryophyta</taxon>
        <taxon>Tracheophyta</taxon>
        <taxon>Spermatophyta</taxon>
        <taxon>Magnoliopsida</taxon>
        <taxon>eudicotyledons</taxon>
        <taxon>Gunneridae</taxon>
        <taxon>Pentapetalae</taxon>
        <taxon>Caryophyllales</taxon>
        <taxon>Nepenthaceae</taxon>
        <taxon>Nepenthes</taxon>
    </lineage>
</organism>
<dbReference type="AlphaFoldDB" id="A0AAD3Y3W5"/>
<dbReference type="EMBL" id="BSYO01000034">
    <property type="protein sequence ID" value="GMH28617.1"/>
    <property type="molecule type" value="Genomic_DNA"/>
</dbReference>
<keyword evidence="2" id="KW-1185">Reference proteome</keyword>
<reference evidence="1" key="1">
    <citation type="submission" date="2023-05" db="EMBL/GenBank/DDBJ databases">
        <title>Nepenthes gracilis genome sequencing.</title>
        <authorList>
            <person name="Fukushima K."/>
        </authorList>
    </citation>
    <scope>NUCLEOTIDE SEQUENCE</scope>
    <source>
        <strain evidence="1">SING2019-196</strain>
    </source>
</reference>
<evidence type="ECO:0000313" key="2">
    <source>
        <dbReference type="Proteomes" id="UP001279734"/>
    </source>
</evidence>
<sequence length="85" mass="9265">MRCLKKAPPSRAERKAFSFTSSVSLGICLASAANRARNPLKLSLAPCLIRVRCQGCFSTLLLEANWDRKAVARSPKSRIESTGIS</sequence>
<name>A0AAD3Y3W5_NEPGR</name>
<dbReference type="Proteomes" id="UP001279734">
    <property type="component" value="Unassembled WGS sequence"/>
</dbReference>
<gene>
    <name evidence="1" type="ORF">Nepgr_030460</name>
</gene>
<protein>
    <submittedName>
        <fullName evidence="1">Uncharacterized protein</fullName>
    </submittedName>
</protein>
<proteinExistence type="predicted"/>